<name>A0A344TJZ5_9BACT</name>
<evidence type="ECO:0000313" key="1">
    <source>
        <dbReference type="EMBL" id="AXE18966.1"/>
    </source>
</evidence>
<gene>
    <name evidence="1" type="ORF">DR864_15025</name>
</gene>
<proteinExistence type="predicted"/>
<dbReference type="OrthoDB" id="941443at2"/>
<evidence type="ECO:0008006" key="3">
    <source>
        <dbReference type="Google" id="ProtNLM"/>
    </source>
</evidence>
<sequence length="243" mass="26155">MKKIYTLVIGLLVTGMSFAQQSFILSHIDHRGFVNFSGGTSIPVKSLMKADPSASSEISALRGSSMQVSAGYRLTRRIGIMGSFTNCLNQTSTLKLVESIQKSHPGGTWASSGGTWNCSHFLAGPYMTFKAGIWMFDARVTGGYSWIQRPYTELKGTFFDVPLTIKTAQSRNGSFSVGSGASVRCKITRNFALAVHADYVSTKASFNDITSTLTIGKDKGDEKISEVHPIGLLSIGGGLSLLF</sequence>
<keyword evidence="2" id="KW-1185">Reference proteome</keyword>
<dbReference type="KEGG" id="run:DR864_15025"/>
<dbReference type="EMBL" id="CP030850">
    <property type="protein sequence ID" value="AXE18966.1"/>
    <property type="molecule type" value="Genomic_DNA"/>
</dbReference>
<protein>
    <recommendedName>
        <fullName evidence="3">Outer membrane protein beta-barrel domain-containing protein</fullName>
    </recommendedName>
</protein>
<dbReference type="Proteomes" id="UP000251993">
    <property type="component" value="Chromosome"/>
</dbReference>
<accession>A0A344TJZ5</accession>
<evidence type="ECO:0000313" key="2">
    <source>
        <dbReference type="Proteomes" id="UP000251993"/>
    </source>
</evidence>
<dbReference type="RefSeq" id="WP_114067747.1">
    <property type="nucleotide sequence ID" value="NZ_CP030850.1"/>
</dbReference>
<dbReference type="AlphaFoldDB" id="A0A344TJZ5"/>
<organism evidence="1 2">
    <name type="scientific">Runella rosea</name>
    <dbReference type="NCBI Taxonomy" id="2259595"/>
    <lineage>
        <taxon>Bacteria</taxon>
        <taxon>Pseudomonadati</taxon>
        <taxon>Bacteroidota</taxon>
        <taxon>Cytophagia</taxon>
        <taxon>Cytophagales</taxon>
        <taxon>Spirosomataceae</taxon>
        <taxon>Runella</taxon>
    </lineage>
</organism>
<reference evidence="1 2" key="1">
    <citation type="submission" date="2018-07" db="EMBL/GenBank/DDBJ databases">
        <title>Genome sequencing of Runella.</title>
        <authorList>
            <person name="Baek M.-G."/>
            <person name="Yi H."/>
        </authorList>
    </citation>
    <scope>NUCLEOTIDE SEQUENCE [LARGE SCALE GENOMIC DNA]</scope>
    <source>
        <strain evidence="1 2">HYN0085</strain>
    </source>
</reference>